<dbReference type="InterPro" id="IPR013785">
    <property type="entry name" value="Aldolase_TIM"/>
</dbReference>
<accession>A0A0E3LNB3</accession>
<dbReference type="KEGG" id="mby:MSBRM_1473"/>
<keyword evidence="3" id="KW-0949">S-adenosyl-L-methionine</keyword>
<evidence type="ECO:0008006" key="11">
    <source>
        <dbReference type="Google" id="ProtNLM"/>
    </source>
</evidence>
<evidence type="ECO:0000313" key="10">
    <source>
        <dbReference type="Proteomes" id="UP000033033"/>
    </source>
</evidence>
<evidence type="ECO:0000256" key="6">
    <source>
        <dbReference type="ARBA" id="ARBA00023014"/>
    </source>
</evidence>
<dbReference type="RefSeq" id="WP_048155304.1">
    <property type="nucleotide sequence ID" value="NZ_CP009528.1"/>
</dbReference>
<dbReference type="InterPro" id="IPR007197">
    <property type="entry name" value="rSAM"/>
</dbReference>
<gene>
    <name evidence="9" type="ORF">MSBRM_1473</name>
</gene>
<name>A0A0E3LNB3_METBA</name>
<evidence type="ECO:0000256" key="5">
    <source>
        <dbReference type="ARBA" id="ARBA00023004"/>
    </source>
</evidence>
<evidence type="ECO:0000313" key="9">
    <source>
        <dbReference type="EMBL" id="AKB54471.1"/>
    </source>
</evidence>
<dbReference type="InterPro" id="IPR050377">
    <property type="entry name" value="Radical_SAM_PqqE_MftC-like"/>
</dbReference>
<dbReference type="InterPro" id="IPR058240">
    <property type="entry name" value="rSAM_sf"/>
</dbReference>
<comment type="cofactor">
    <cofactor evidence="1">
        <name>[4Fe-4S] cluster</name>
        <dbReference type="ChEBI" id="CHEBI:49883"/>
    </cofactor>
</comment>
<dbReference type="PATRIC" id="fig|1434108.4.peg.1850"/>
<dbReference type="GeneID" id="24844726"/>
<evidence type="ECO:0000259" key="7">
    <source>
        <dbReference type="Pfam" id="PF04055"/>
    </source>
</evidence>
<dbReference type="GO" id="GO:0046872">
    <property type="term" value="F:metal ion binding"/>
    <property type="evidence" value="ECO:0007669"/>
    <property type="project" value="UniProtKB-KW"/>
</dbReference>
<dbReference type="SFLD" id="SFLDS00029">
    <property type="entry name" value="Radical_SAM"/>
    <property type="match status" value="1"/>
</dbReference>
<evidence type="ECO:0000259" key="8">
    <source>
        <dbReference type="Pfam" id="PF13186"/>
    </source>
</evidence>
<dbReference type="GO" id="GO:0051536">
    <property type="term" value="F:iron-sulfur cluster binding"/>
    <property type="evidence" value="ECO:0007669"/>
    <property type="project" value="UniProtKB-KW"/>
</dbReference>
<keyword evidence="2" id="KW-0004">4Fe-4S</keyword>
<feature type="domain" description="4Fe4S-binding SPASM" evidence="8">
    <location>
        <begin position="263"/>
        <end position="328"/>
    </location>
</feature>
<dbReference type="CDD" id="cd01335">
    <property type="entry name" value="Radical_SAM"/>
    <property type="match status" value="1"/>
</dbReference>
<dbReference type="SUPFAM" id="SSF102114">
    <property type="entry name" value="Radical SAM enzymes"/>
    <property type="match status" value="1"/>
</dbReference>
<dbReference type="AlphaFoldDB" id="A0A0E3LNB3"/>
<evidence type="ECO:0000256" key="3">
    <source>
        <dbReference type="ARBA" id="ARBA00022691"/>
    </source>
</evidence>
<evidence type="ECO:0000256" key="2">
    <source>
        <dbReference type="ARBA" id="ARBA00022485"/>
    </source>
</evidence>
<dbReference type="InterPro" id="IPR034391">
    <property type="entry name" value="AdoMet-like_SPASM_containing"/>
</dbReference>
<dbReference type="Gene3D" id="3.20.20.70">
    <property type="entry name" value="Aldolase class I"/>
    <property type="match status" value="1"/>
</dbReference>
<dbReference type="Pfam" id="PF04055">
    <property type="entry name" value="Radical_SAM"/>
    <property type="match status" value="1"/>
</dbReference>
<protein>
    <recommendedName>
        <fullName evidence="11">Radical SAM domain protein</fullName>
    </recommendedName>
</protein>
<dbReference type="SFLD" id="SFLDG01067">
    <property type="entry name" value="SPASM/twitch_domain_containing"/>
    <property type="match status" value="1"/>
</dbReference>
<organism evidence="9 10">
    <name type="scientific">Methanosarcina barkeri MS</name>
    <dbReference type="NCBI Taxonomy" id="1434108"/>
    <lineage>
        <taxon>Archaea</taxon>
        <taxon>Methanobacteriati</taxon>
        <taxon>Methanobacteriota</taxon>
        <taxon>Stenosarchaea group</taxon>
        <taxon>Methanomicrobia</taxon>
        <taxon>Methanosarcinales</taxon>
        <taxon>Methanosarcinaceae</taxon>
        <taxon>Methanosarcina</taxon>
    </lineage>
</organism>
<keyword evidence="10" id="KW-1185">Reference proteome</keyword>
<reference evidence="9 10" key="1">
    <citation type="submission" date="2014-07" db="EMBL/GenBank/DDBJ databases">
        <title>Methanogenic archaea and the global carbon cycle.</title>
        <authorList>
            <person name="Henriksen J.R."/>
            <person name="Luke J."/>
            <person name="Reinhart S."/>
            <person name="Benedict M.N."/>
            <person name="Youngblut N.D."/>
            <person name="Metcalf M.E."/>
            <person name="Whitaker R.J."/>
            <person name="Metcalf W.W."/>
        </authorList>
    </citation>
    <scope>NUCLEOTIDE SEQUENCE [LARGE SCALE GENOMIC DNA]</scope>
    <source>
        <strain evidence="9 10">MS</strain>
    </source>
</reference>
<sequence>MSPKIEMFVERFSSVKFLLRTSIVHSTSKKFSNLIVNETEFKTKKTILSSTPYFIKVESTPNCFLKCPKCCHGRGELKNEDNEKMILTLDNFKKIIDPFADNIFGVNLSHRGEPLLNPYLFQIIAYCHERNIGTIFPTSFSMKLSQKQLEQIVTCGLDHLIVSIDGITQDVYEKYRRGGDLNLVLKNASALINIKNKLTSKTPFIEFKFILFDHNSHQLKDAEKLSINMGFDKFTVVLDNSSPDLAKIQSQIKAKKSAKKKPCYWPWNSMVVYWDGTVSPCCGGHYNMGNAFETPIDSIWNNERYQELRSSFAEQKSDKWKICWQDCWPH</sequence>
<dbReference type="GO" id="GO:0003824">
    <property type="term" value="F:catalytic activity"/>
    <property type="evidence" value="ECO:0007669"/>
    <property type="project" value="InterPro"/>
</dbReference>
<keyword evidence="4" id="KW-0479">Metal-binding</keyword>
<dbReference type="Pfam" id="PF13186">
    <property type="entry name" value="SPASM"/>
    <property type="match status" value="1"/>
</dbReference>
<dbReference type="PANTHER" id="PTHR11228">
    <property type="entry name" value="RADICAL SAM DOMAIN PROTEIN"/>
    <property type="match status" value="1"/>
</dbReference>
<proteinExistence type="predicted"/>
<dbReference type="STRING" id="1434108.MSBRM_1473"/>
<keyword evidence="6" id="KW-0411">Iron-sulfur</keyword>
<dbReference type="EMBL" id="CP009528">
    <property type="protein sequence ID" value="AKB54471.1"/>
    <property type="molecule type" value="Genomic_DNA"/>
</dbReference>
<evidence type="ECO:0000256" key="1">
    <source>
        <dbReference type="ARBA" id="ARBA00001966"/>
    </source>
</evidence>
<evidence type="ECO:0000256" key="4">
    <source>
        <dbReference type="ARBA" id="ARBA00022723"/>
    </source>
</evidence>
<dbReference type="HOGENOM" id="CLU_009273_1_2_2"/>
<dbReference type="InterPro" id="IPR023885">
    <property type="entry name" value="4Fe4S-binding_SPASM_dom"/>
</dbReference>
<dbReference type="CDD" id="cd21109">
    <property type="entry name" value="SPASM"/>
    <property type="match status" value="1"/>
</dbReference>
<feature type="domain" description="Radical SAM core" evidence="7">
    <location>
        <begin position="58"/>
        <end position="193"/>
    </location>
</feature>
<dbReference type="PANTHER" id="PTHR11228:SF7">
    <property type="entry name" value="PQQA PEPTIDE CYCLASE"/>
    <property type="match status" value="1"/>
</dbReference>
<dbReference type="Proteomes" id="UP000033033">
    <property type="component" value="Chromosome"/>
</dbReference>
<dbReference type="SFLD" id="SFLDG01387">
    <property type="entry name" value="BtrN-like_SPASM_domain_contain"/>
    <property type="match status" value="1"/>
</dbReference>
<keyword evidence="5" id="KW-0408">Iron</keyword>